<keyword evidence="4" id="KW-1185">Reference proteome</keyword>
<dbReference type="PANTHER" id="PTHR42928">
    <property type="entry name" value="TRICARBOXYLATE-BINDING PROTEIN"/>
    <property type="match status" value="1"/>
</dbReference>
<evidence type="ECO:0000256" key="2">
    <source>
        <dbReference type="SAM" id="SignalP"/>
    </source>
</evidence>
<dbReference type="RefSeq" id="WP_242612265.1">
    <property type="nucleotide sequence ID" value="NZ_SHKO01000002.1"/>
</dbReference>
<dbReference type="Pfam" id="PF03401">
    <property type="entry name" value="TctC"/>
    <property type="match status" value="1"/>
</dbReference>
<organism evidence="3 4">
    <name type="scientific">Advenella incenata</name>
    <dbReference type="NCBI Taxonomy" id="267800"/>
    <lineage>
        <taxon>Bacteria</taxon>
        <taxon>Pseudomonadati</taxon>
        <taxon>Pseudomonadota</taxon>
        <taxon>Betaproteobacteria</taxon>
        <taxon>Burkholderiales</taxon>
        <taxon>Alcaligenaceae</taxon>
    </lineage>
</organism>
<accession>A0A4Q7VEC2</accession>
<comment type="caution">
    <text evidence="3">The sequence shown here is derived from an EMBL/GenBank/DDBJ whole genome shotgun (WGS) entry which is preliminary data.</text>
</comment>
<reference evidence="3 4" key="1">
    <citation type="submission" date="2019-02" db="EMBL/GenBank/DDBJ databases">
        <title>Genomic Encyclopedia of Type Strains, Phase IV (KMG-IV): sequencing the most valuable type-strain genomes for metagenomic binning, comparative biology and taxonomic classification.</title>
        <authorList>
            <person name="Goeker M."/>
        </authorList>
    </citation>
    <scope>NUCLEOTIDE SEQUENCE [LARGE SCALE GENOMIC DNA]</scope>
    <source>
        <strain evidence="3 4">DSM 23814</strain>
    </source>
</reference>
<dbReference type="AlphaFoldDB" id="A0A4Q7VEC2"/>
<dbReference type="PANTHER" id="PTHR42928:SF5">
    <property type="entry name" value="BLR1237 PROTEIN"/>
    <property type="match status" value="1"/>
</dbReference>
<feature type="signal peptide" evidence="2">
    <location>
        <begin position="1"/>
        <end position="24"/>
    </location>
</feature>
<evidence type="ECO:0000313" key="4">
    <source>
        <dbReference type="Proteomes" id="UP000293398"/>
    </source>
</evidence>
<dbReference type="Proteomes" id="UP000293398">
    <property type="component" value="Unassembled WGS sequence"/>
</dbReference>
<dbReference type="PIRSF" id="PIRSF017082">
    <property type="entry name" value="YflP"/>
    <property type="match status" value="1"/>
</dbReference>
<keyword evidence="3" id="KW-0675">Receptor</keyword>
<dbReference type="InterPro" id="IPR005064">
    <property type="entry name" value="BUG"/>
</dbReference>
<evidence type="ECO:0000313" key="3">
    <source>
        <dbReference type="EMBL" id="RZT94517.1"/>
    </source>
</evidence>
<dbReference type="SUPFAM" id="SSF53850">
    <property type="entry name" value="Periplasmic binding protein-like II"/>
    <property type="match status" value="1"/>
</dbReference>
<evidence type="ECO:0000256" key="1">
    <source>
        <dbReference type="ARBA" id="ARBA00006987"/>
    </source>
</evidence>
<dbReference type="Gene3D" id="3.40.190.150">
    <property type="entry name" value="Bordetella uptake gene, domain 1"/>
    <property type="match status" value="1"/>
</dbReference>
<proteinExistence type="inferred from homology"/>
<gene>
    <name evidence="3" type="ORF">EV681_2938</name>
</gene>
<dbReference type="CDD" id="cd07012">
    <property type="entry name" value="PBP2_Bug_TTT"/>
    <property type="match status" value="1"/>
</dbReference>
<keyword evidence="2" id="KW-0732">Signal</keyword>
<feature type="chain" id="PRO_5020449531" evidence="2">
    <location>
        <begin position="25"/>
        <end position="329"/>
    </location>
</feature>
<dbReference type="Gene3D" id="3.40.190.10">
    <property type="entry name" value="Periplasmic binding protein-like II"/>
    <property type="match status" value="1"/>
</dbReference>
<sequence length="329" mass="34549">MRQTKATMLAVGITAMMAGSAAFGAQTDTNWPDRPITLIVPFAAGGGGDTLARLVADPLAKTVGQSIVVENHPGAGGNIGSAAAARAKAEGYTFLYGTNGTQAINHALYKSVGYKPEQLKAVGRFSTIELTLVVAQDNAKGIGTIADMLKYRTATDKPLTCGSAGNGTSSHLACEMFRKQTGMPVTHVPYKGNAAAVTDIIGGRIDFIIDVTPNVISQIKAGRLKALAVTSKTPSPSLPGVPTLDASGLKGFEFYAWDGLYAPADTPPEVINKMNAAIDQTLKLKETDQRLRGRGAVPSPMTPEQFQTFTEQEKQRLGAIVRDIGATVD</sequence>
<comment type="similarity">
    <text evidence="1">Belongs to the UPF0065 (bug) family.</text>
</comment>
<name>A0A4Q7VEC2_9BURK</name>
<dbReference type="InterPro" id="IPR042100">
    <property type="entry name" value="Bug_dom1"/>
</dbReference>
<protein>
    <submittedName>
        <fullName evidence="3">Tripartite-type tricarboxylate transporter receptor subunit TctC</fullName>
    </submittedName>
</protein>
<dbReference type="EMBL" id="SHKO01000002">
    <property type="protein sequence ID" value="RZT94517.1"/>
    <property type="molecule type" value="Genomic_DNA"/>
</dbReference>